<accession>A0A843W9A2</accession>
<dbReference type="Proteomes" id="UP000652761">
    <property type="component" value="Unassembled WGS sequence"/>
</dbReference>
<dbReference type="OrthoDB" id="196264at2759"/>
<feature type="transmembrane region" description="Helical" evidence="1">
    <location>
        <begin position="94"/>
        <end position="122"/>
    </location>
</feature>
<organism evidence="2 3">
    <name type="scientific">Colocasia esculenta</name>
    <name type="common">Wild taro</name>
    <name type="synonym">Arum esculentum</name>
    <dbReference type="NCBI Taxonomy" id="4460"/>
    <lineage>
        <taxon>Eukaryota</taxon>
        <taxon>Viridiplantae</taxon>
        <taxon>Streptophyta</taxon>
        <taxon>Embryophyta</taxon>
        <taxon>Tracheophyta</taxon>
        <taxon>Spermatophyta</taxon>
        <taxon>Magnoliopsida</taxon>
        <taxon>Liliopsida</taxon>
        <taxon>Araceae</taxon>
        <taxon>Aroideae</taxon>
        <taxon>Colocasieae</taxon>
        <taxon>Colocasia</taxon>
    </lineage>
</organism>
<evidence type="ECO:0000313" key="3">
    <source>
        <dbReference type="Proteomes" id="UP000652761"/>
    </source>
</evidence>
<evidence type="ECO:0000256" key="1">
    <source>
        <dbReference type="SAM" id="Phobius"/>
    </source>
</evidence>
<keyword evidence="3" id="KW-1185">Reference proteome</keyword>
<comment type="caution">
    <text evidence="2">The sequence shown here is derived from an EMBL/GenBank/DDBJ whole genome shotgun (WGS) entry which is preliminary data.</text>
</comment>
<reference evidence="2" key="1">
    <citation type="submission" date="2017-07" db="EMBL/GenBank/DDBJ databases">
        <title>Taro Niue Genome Assembly and Annotation.</title>
        <authorList>
            <person name="Atibalentja N."/>
            <person name="Keating K."/>
            <person name="Fields C.J."/>
        </authorList>
    </citation>
    <scope>NUCLEOTIDE SEQUENCE</scope>
    <source>
        <strain evidence="2">Niue_2</strain>
        <tissue evidence="2">Leaf</tissue>
    </source>
</reference>
<dbReference type="AlphaFoldDB" id="A0A843W9A2"/>
<dbReference type="EMBL" id="NMUH01003536">
    <property type="protein sequence ID" value="MQM06079.1"/>
    <property type="molecule type" value="Genomic_DNA"/>
</dbReference>
<keyword evidence="1" id="KW-0812">Transmembrane</keyword>
<keyword evidence="1" id="KW-0472">Membrane</keyword>
<evidence type="ECO:0000313" key="2">
    <source>
        <dbReference type="EMBL" id="MQM06079.1"/>
    </source>
</evidence>
<proteinExistence type="predicted"/>
<protein>
    <submittedName>
        <fullName evidence="2">Uncharacterized protein</fullName>
    </submittedName>
</protein>
<sequence>MWSLLCNAKDDDFTFLSLTTKVALSTRVANGGGGERGSGRVNIGWVLEAAELCILAAQAMTLAKMGRDLLSHCLASSLRTMSLARSHASSAQNFFGIILNFLETFLGSMGAGVGVGFVSALISFI</sequence>
<keyword evidence="1" id="KW-1133">Transmembrane helix</keyword>
<name>A0A843W9A2_COLES</name>
<gene>
    <name evidence="2" type="ORF">Taro_038904</name>
</gene>